<dbReference type="Pfam" id="PF00754">
    <property type="entry name" value="F5_F8_type_C"/>
    <property type="match status" value="2"/>
</dbReference>
<dbReference type="SUPFAM" id="SSF49265">
    <property type="entry name" value="Fibronectin type III"/>
    <property type="match status" value="1"/>
</dbReference>
<dbReference type="PROSITE" id="PS50022">
    <property type="entry name" value="FA58C_3"/>
    <property type="match status" value="2"/>
</dbReference>
<dbReference type="AlphaFoldDB" id="A0A6P8HUQ8"/>
<dbReference type="Gene3D" id="2.60.40.10">
    <property type="entry name" value="Immunoglobulins"/>
    <property type="match status" value="2"/>
</dbReference>
<dbReference type="Pfam" id="PF00041">
    <property type="entry name" value="fn3"/>
    <property type="match status" value="1"/>
</dbReference>
<organism evidence="3 4">
    <name type="scientific">Actinia tenebrosa</name>
    <name type="common">Australian red waratah sea anemone</name>
    <dbReference type="NCBI Taxonomy" id="6105"/>
    <lineage>
        <taxon>Eukaryota</taxon>
        <taxon>Metazoa</taxon>
        <taxon>Cnidaria</taxon>
        <taxon>Anthozoa</taxon>
        <taxon>Hexacorallia</taxon>
        <taxon>Actiniaria</taxon>
        <taxon>Actiniidae</taxon>
        <taxon>Actinia</taxon>
    </lineage>
</organism>
<gene>
    <name evidence="4" type="primary">LOC116293086</name>
</gene>
<dbReference type="PROSITE" id="PS50853">
    <property type="entry name" value="FN3"/>
    <property type="match status" value="1"/>
</dbReference>
<feature type="domain" description="F5/8 type C" evidence="1">
    <location>
        <begin position="498"/>
        <end position="597"/>
    </location>
</feature>
<dbReference type="OrthoDB" id="5970352at2759"/>
<dbReference type="SUPFAM" id="SSF48726">
    <property type="entry name" value="Immunoglobulin"/>
    <property type="match status" value="1"/>
</dbReference>
<dbReference type="PANTHER" id="PTHR24543">
    <property type="entry name" value="MULTICOPPER OXIDASE-RELATED"/>
    <property type="match status" value="1"/>
</dbReference>
<reference evidence="4" key="1">
    <citation type="submission" date="2025-08" db="UniProtKB">
        <authorList>
            <consortium name="RefSeq"/>
        </authorList>
    </citation>
    <scope>IDENTIFICATION</scope>
    <source>
        <tissue evidence="4">Tentacle</tissue>
    </source>
</reference>
<dbReference type="KEGG" id="aten:116293086"/>
<dbReference type="CDD" id="cd00063">
    <property type="entry name" value="FN3"/>
    <property type="match status" value="2"/>
</dbReference>
<dbReference type="InParanoid" id="A0A6P8HUQ8"/>
<dbReference type="SMART" id="SM00231">
    <property type="entry name" value="FA58C"/>
    <property type="match status" value="1"/>
</dbReference>
<dbReference type="GeneID" id="116293086"/>
<name>A0A6P8HUQ8_ACTTE</name>
<feature type="non-terminal residue" evidence="4">
    <location>
        <position position="597"/>
    </location>
</feature>
<dbReference type="InterPro" id="IPR036116">
    <property type="entry name" value="FN3_sf"/>
</dbReference>
<protein>
    <submittedName>
        <fullName evidence="4">Uncharacterized protein LOC116293086</fullName>
    </submittedName>
</protein>
<dbReference type="InterPro" id="IPR000421">
    <property type="entry name" value="FA58C"/>
</dbReference>
<evidence type="ECO:0000313" key="4">
    <source>
        <dbReference type="RefSeq" id="XP_031556342.1"/>
    </source>
</evidence>
<dbReference type="RefSeq" id="XP_031556342.1">
    <property type="nucleotide sequence ID" value="XM_031700482.1"/>
</dbReference>
<dbReference type="InterPro" id="IPR008979">
    <property type="entry name" value="Galactose-bd-like_sf"/>
</dbReference>
<proteinExistence type="predicted"/>
<feature type="domain" description="F5/8 type C" evidence="1">
    <location>
        <begin position="29"/>
        <end position="176"/>
    </location>
</feature>
<dbReference type="InterPro" id="IPR036179">
    <property type="entry name" value="Ig-like_dom_sf"/>
</dbReference>
<dbReference type="InterPro" id="IPR003961">
    <property type="entry name" value="FN3_dom"/>
</dbReference>
<dbReference type="InterPro" id="IPR013783">
    <property type="entry name" value="Ig-like_fold"/>
</dbReference>
<dbReference type="SUPFAM" id="SSF49785">
    <property type="entry name" value="Galactose-binding domain-like"/>
    <property type="match status" value="2"/>
</dbReference>
<dbReference type="Gene3D" id="2.60.120.260">
    <property type="entry name" value="Galactose-binding domain-like"/>
    <property type="match status" value="2"/>
</dbReference>
<dbReference type="PANTHER" id="PTHR24543:SF291">
    <property type="entry name" value="SMOKE ALARM, ISOFORM D"/>
    <property type="match status" value="1"/>
</dbReference>
<keyword evidence="3" id="KW-1185">Reference proteome</keyword>
<dbReference type="Proteomes" id="UP000515163">
    <property type="component" value="Unplaced"/>
</dbReference>
<accession>A0A6P8HUQ8</accession>
<evidence type="ECO:0000313" key="3">
    <source>
        <dbReference type="Proteomes" id="UP000515163"/>
    </source>
</evidence>
<dbReference type="PROSITE" id="PS01285">
    <property type="entry name" value="FA58C_1"/>
    <property type="match status" value="2"/>
</dbReference>
<evidence type="ECO:0000259" key="2">
    <source>
        <dbReference type="PROSITE" id="PS50853"/>
    </source>
</evidence>
<feature type="domain" description="Fibronectin type-III" evidence="2">
    <location>
        <begin position="398"/>
        <end position="498"/>
    </location>
</feature>
<evidence type="ECO:0000259" key="1">
    <source>
        <dbReference type="PROSITE" id="PS50022"/>
    </source>
</evidence>
<dbReference type="CDD" id="cd00057">
    <property type="entry name" value="FA58C"/>
    <property type="match status" value="1"/>
</dbReference>
<sequence>MMGRFLTITFDNHSEFLTLCEVEVHTEDYTRLAIGISNSIAVPDNKMSASSNYSNTRAAAKARLLGNSSWRPRDDDTNPWLRIDLGEIYYVFAVATQGDPNNDERTVKYKVKGSIDNIKWVPVESKTLEKVFTGNENQATIIIKHSLPSPLAAKFVRFYPVGKIEAYALRVEIYGVTKEPAQPIPPPIGNKKLHPSNGSHADLVCRAEGGLSIKWYHNDTDITSYSNGTARTGSILISTVRVNYTSAEDVYDKYSCDKALRHCTSLDYICQVDYGSYRKLQSSGKISTLLVPTRPRHLNATINPQRGIQRPTVTLKWEKPMRAIGNITSYTLFYNYVIDKNSNMTSLTITDFTSMSYTVNVIGGAHFEFYLKANANGLIGDPSETWTANIQECKPSSAPANVKVIKIENGKYNVSWEEIPRELSNGKIIAYEINWSSLTRRMRRSPVVSRAANASESPYMLVSISLTDNMKYNLTVRGYTIGGPGPFSETIVLKIVDCRDLALGMQNRVMPADKITASSGTAGDQARLNYTNGTSWCAMGNDTSPYLQIDLGTPHIICAVSTQGDHQTKRWVKAFQLNCSDDGKTYHPYRENGKAQQ</sequence>